<dbReference type="PANTHER" id="PTHR31313:SF78">
    <property type="entry name" value="TRANSCRIPTION FACTOR DOMAIN-CONTAINING PROTEIN"/>
    <property type="match status" value="1"/>
</dbReference>
<dbReference type="PANTHER" id="PTHR31313">
    <property type="entry name" value="TY1 ENHANCER ACTIVATOR"/>
    <property type="match status" value="1"/>
</dbReference>
<keyword evidence="7" id="KW-0539">Nucleus</keyword>
<evidence type="ECO:0000256" key="2">
    <source>
        <dbReference type="ARBA" id="ARBA00022723"/>
    </source>
</evidence>
<dbReference type="CDD" id="cd00067">
    <property type="entry name" value="GAL4"/>
    <property type="match status" value="1"/>
</dbReference>
<comment type="subcellular location">
    <subcellularLocation>
        <location evidence="1">Nucleus</location>
    </subcellularLocation>
</comment>
<evidence type="ECO:0000313" key="10">
    <source>
        <dbReference type="EMBL" id="OBZ66363.1"/>
    </source>
</evidence>
<keyword evidence="3" id="KW-0862">Zinc</keyword>
<gene>
    <name evidence="10" type="primary">nit-4_2</name>
    <name evidence="10" type="ORF">A0H81_13583</name>
</gene>
<evidence type="ECO:0000256" key="3">
    <source>
        <dbReference type="ARBA" id="ARBA00022833"/>
    </source>
</evidence>
<keyword evidence="5" id="KW-0238">DNA-binding</keyword>
<dbReference type="GO" id="GO:0003677">
    <property type="term" value="F:DNA binding"/>
    <property type="evidence" value="ECO:0007669"/>
    <property type="project" value="UniProtKB-KW"/>
</dbReference>
<proteinExistence type="predicted"/>
<evidence type="ECO:0000256" key="7">
    <source>
        <dbReference type="ARBA" id="ARBA00023242"/>
    </source>
</evidence>
<accession>A0A1C7LNR1</accession>
<evidence type="ECO:0000256" key="5">
    <source>
        <dbReference type="ARBA" id="ARBA00023125"/>
    </source>
</evidence>
<feature type="compositionally biased region" description="Basic residues" evidence="8">
    <location>
        <begin position="478"/>
        <end position="487"/>
    </location>
</feature>
<keyword evidence="6" id="KW-0804">Transcription</keyword>
<dbReference type="InterPro" id="IPR036864">
    <property type="entry name" value="Zn2-C6_fun-type_DNA-bd_sf"/>
</dbReference>
<keyword evidence="2" id="KW-0479">Metal-binding</keyword>
<evidence type="ECO:0000256" key="4">
    <source>
        <dbReference type="ARBA" id="ARBA00023015"/>
    </source>
</evidence>
<protein>
    <submittedName>
        <fullName evidence="10">Nitrogen assimilation transcription factor nit-4</fullName>
    </submittedName>
</protein>
<dbReference type="SMART" id="SM00066">
    <property type="entry name" value="GAL4"/>
    <property type="match status" value="1"/>
</dbReference>
<dbReference type="GO" id="GO:0008270">
    <property type="term" value="F:zinc ion binding"/>
    <property type="evidence" value="ECO:0007669"/>
    <property type="project" value="InterPro"/>
</dbReference>
<dbReference type="GO" id="GO:0005634">
    <property type="term" value="C:nucleus"/>
    <property type="evidence" value="ECO:0007669"/>
    <property type="project" value="UniProtKB-SubCell"/>
</dbReference>
<dbReference type="GO" id="GO:0000981">
    <property type="term" value="F:DNA-binding transcription factor activity, RNA polymerase II-specific"/>
    <property type="evidence" value="ECO:0007669"/>
    <property type="project" value="InterPro"/>
</dbReference>
<dbReference type="STRING" id="5627.A0A1C7LNR1"/>
<dbReference type="EMBL" id="LUGG01000031">
    <property type="protein sequence ID" value="OBZ66363.1"/>
    <property type="molecule type" value="Genomic_DNA"/>
</dbReference>
<evidence type="ECO:0000259" key="9">
    <source>
        <dbReference type="PROSITE" id="PS50048"/>
    </source>
</evidence>
<feature type="compositionally biased region" description="Low complexity" evidence="8">
    <location>
        <begin position="496"/>
        <end position="513"/>
    </location>
</feature>
<dbReference type="Gene3D" id="4.10.240.10">
    <property type="entry name" value="Zn(2)-C6 fungal-type DNA-binding domain"/>
    <property type="match status" value="1"/>
</dbReference>
<evidence type="ECO:0000256" key="8">
    <source>
        <dbReference type="SAM" id="MobiDB-lite"/>
    </source>
</evidence>
<dbReference type="Pfam" id="PF00172">
    <property type="entry name" value="Zn_clus"/>
    <property type="match status" value="1"/>
</dbReference>
<sequence>MSGEAMVLILEGRRGDKKATVNVLCSPLLFLLHCLYCSLPQSRTKTYIGSRPGTAERDSAKGNRSTIAIVEARATRVRDSASWRPSSPASTTSSNCSEYCLVSEVSKSTVQVPELDPGLRKISILSSRSFFKFSAAAVEDSPDLPPVSSIASYDHHHHKSASSLPIFRFGTDFASSTSSTPTTPFNFMAQQWPNSATSSASSSYAHQQQQQQYAPVDRAHGYALPASINGHGSHAHAHAMALADEYDDGDGDDLADIPGSGLSGLGLPPFSSAGGVGGTGLGTKAGEKQVRRRSSKACDQCRKSKCKCERNSPQDACRNCVMLGTPCTFLGPSRKRGPPKGYIDAIEARLHQTEALIGILLGSKDSRARTILEDLAEDPLAKEIINRVDNSPYGHKGRSRGTEPTPSNSRTRPPPAEQREGEGLSIHATHPSNEWQDQVITRLNAAAAKRNTLLTDEQARAPSSATSGPDTHPTKTAPRARRSRQRRRVETDAQTRSPSGSVSGRSRSPVAAAYARHVHTHASPDVHDEESYDEGDDEDCEDELAIAVGQLSLNEDQQVRFHGKVSGLHLLGVKERQDGRNEGGLWRFPKARVWPPLPPTAANQPKGLDDFVPRLPDPATQELLLELYFTYVHPALPVVHKPSFMEDFRNGNLAMDSPYSGDSPLSDAASAISIASPVGTRRRRVPTLLLLVMFSIAARYSARTSADVPLPKDNSMWSAGDSYMEDAKVILDSTYAASRPSTCQALLLLGYREVGIGAMAQAWLYVGMAVRMAQDLGLHKSAEKWSNIGKNLFTAAELQERRRIWYGCVVMDKYVCAYIGRPVAITERDFDTELPSVDEPEELELWAPHPSPPVFDDENEVHPIKMTPMPGHVISCFNESAKLSNILSMICQTIYAIKPHCCRLSEFARFEKLLSKCIWCTVLLLHRPFIRLLPDAATEPAASSPKDPEVRASLRKNYDMCVQAANHITSIVSVYSANYCPKSASVYLCYYIFTAAIMHVTTLRTYPNDPQARLGLNKCMGVLKRMQILWPSAWRALELLYGAKVNSEDQPDVTSRKSTADGRHKRAADQALDEDDASPSSRIVPDEQMFRQQASYPNVSSQAQTQQSFTLGLDLPSGTTSTYMQSSTGLVDEERISAGMTRTSERQGHRYPQYWNDYSALGQMETTYGVPVIGNMVSQQSHGQQGDQSSIYADQYSMFGHMPPSAQQ</sequence>
<reference evidence="10 11" key="1">
    <citation type="submission" date="2016-03" db="EMBL/GenBank/DDBJ databases">
        <title>Whole genome sequencing of Grifola frondosa 9006-11.</title>
        <authorList>
            <person name="Min B."/>
            <person name="Park H."/>
            <person name="Kim J.-G."/>
            <person name="Cho H."/>
            <person name="Oh Y.-L."/>
            <person name="Kong W.-S."/>
            <person name="Choi I.-G."/>
        </authorList>
    </citation>
    <scope>NUCLEOTIDE SEQUENCE [LARGE SCALE GENOMIC DNA]</scope>
    <source>
        <strain evidence="10 11">9006-11</strain>
    </source>
</reference>
<dbReference type="Pfam" id="PF04082">
    <property type="entry name" value="Fungal_trans"/>
    <property type="match status" value="1"/>
</dbReference>
<evidence type="ECO:0000313" key="11">
    <source>
        <dbReference type="Proteomes" id="UP000092993"/>
    </source>
</evidence>
<feature type="region of interest" description="Disordered" evidence="8">
    <location>
        <begin position="386"/>
        <end position="422"/>
    </location>
</feature>
<evidence type="ECO:0000256" key="6">
    <source>
        <dbReference type="ARBA" id="ARBA00023163"/>
    </source>
</evidence>
<feature type="compositionally biased region" description="Acidic residues" evidence="8">
    <location>
        <begin position="527"/>
        <end position="539"/>
    </location>
</feature>
<feature type="region of interest" description="Disordered" evidence="8">
    <location>
        <begin position="1048"/>
        <end position="1082"/>
    </location>
</feature>
<dbReference type="InterPro" id="IPR051615">
    <property type="entry name" value="Transcr_Regulatory_Elem"/>
</dbReference>
<dbReference type="InterPro" id="IPR001138">
    <property type="entry name" value="Zn2Cys6_DnaBD"/>
</dbReference>
<dbReference type="OMA" id="DETESWT"/>
<feature type="domain" description="Zn(2)-C6 fungal-type" evidence="9">
    <location>
        <begin position="297"/>
        <end position="329"/>
    </location>
</feature>
<name>A0A1C7LNR1_GRIFR</name>
<dbReference type="Proteomes" id="UP000092993">
    <property type="component" value="Unassembled WGS sequence"/>
</dbReference>
<dbReference type="PROSITE" id="PS00463">
    <property type="entry name" value="ZN2_CY6_FUNGAL_1"/>
    <property type="match status" value="1"/>
</dbReference>
<dbReference type="PROSITE" id="PS50048">
    <property type="entry name" value="ZN2_CY6_FUNGAL_2"/>
    <property type="match status" value="1"/>
</dbReference>
<comment type="caution">
    <text evidence="10">The sequence shown here is derived from an EMBL/GenBank/DDBJ whole genome shotgun (WGS) entry which is preliminary data.</text>
</comment>
<keyword evidence="4" id="KW-0805">Transcription regulation</keyword>
<keyword evidence="11" id="KW-1185">Reference proteome</keyword>
<dbReference type="SUPFAM" id="SSF57701">
    <property type="entry name" value="Zn2/Cys6 DNA-binding domain"/>
    <property type="match status" value="1"/>
</dbReference>
<feature type="region of interest" description="Disordered" evidence="8">
    <location>
        <begin position="453"/>
        <end position="539"/>
    </location>
</feature>
<dbReference type="CDD" id="cd12148">
    <property type="entry name" value="fungal_TF_MHR"/>
    <property type="match status" value="1"/>
</dbReference>
<organism evidence="10 11">
    <name type="scientific">Grifola frondosa</name>
    <name type="common">Maitake</name>
    <name type="synonym">Polyporus frondosus</name>
    <dbReference type="NCBI Taxonomy" id="5627"/>
    <lineage>
        <taxon>Eukaryota</taxon>
        <taxon>Fungi</taxon>
        <taxon>Dikarya</taxon>
        <taxon>Basidiomycota</taxon>
        <taxon>Agaricomycotina</taxon>
        <taxon>Agaricomycetes</taxon>
        <taxon>Polyporales</taxon>
        <taxon>Grifolaceae</taxon>
        <taxon>Grifola</taxon>
    </lineage>
</organism>
<dbReference type="GO" id="GO:0006351">
    <property type="term" value="P:DNA-templated transcription"/>
    <property type="evidence" value="ECO:0007669"/>
    <property type="project" value="InterPro"/>
</dbReference>
<dbReference type="AlphaFoldDB" id="A0A1C7LNR1"/>
<dbReference type="SMART" id="SM00906">
    <property type="entry name" value="Fungal_trans"/>
    <property type="match status" value="1"/>
</dbReference>
<evidence type="ECO:0000256" key="1">
    <source>
        <dbReference type="ARBA" id="ARBA00004123"/>
    </source>
</evidence>
<dbReference type="OrthoDB" id="2123952at2759"/>
<dbReference type="InterPro" id="IPR007219">
    <property type="entry name" value="XnlR_reg_dom"/>
</dbReference>